<evidence type="ECO:0000313" key="1">
    <source>
        <dbReference type="EMBL" id="CAF4370760.1"/>
    </source>
</evidence>
<name>A0A820MAC7_9BILA</name>
<dbReference type="Proteomes" id="UP000663836">
    <property type="component" value="Unassembled WGS sequence"/>
</dbReference>
<protein>
    <submittedName>
        <fullName evidence="1">Uncharacterized protein</fullName>
    </submittedName>
</protein>
<proteinExistence type="predicted"/>
<gene>
    <name evidence="1" type="ORF">JBS370_LOCUS42528</name>
</gene>
<reference evidence="1" key="1">
    <citation type="submission" date="2021-02" db="EMBL/GenBank/DDBJ databases">
        <authorList>
            <person name="Nowell W R."/>
        </authorList>
    </citation>
    <scope>NUCLEOTIDE SEQUENCE</scope>
</reference>
<sequence length="40" mass="4656">MEKIYKRFNNVAIIGNTNEISKQAAIDLWQKLASSFYNHV</sequence>
<dbReference type="EMBL" id="CAJOBD010057178">
    <property type="protein sequence ID" value="CAF4370760.1"/>
    <property type="molecule type" value="Genomic_DNA"/>
</dbReference>
<comment type="caution">
    <text evidence="1">The sequence shown here is derived from an EMBL/GenBank/DDBJ whole genome shotgun (WGS) entry which is preliminary data.</text>
</comment>
<dbReference type="AlphaFoldDB" id="A0A820MAC7"/>
<organism evidence="1 2">
    <name type="scientific">Rotaria sordida</name>
    <dbReference type="NCBI Taxonomy" id="392033"/>
    <lineage>
        <taxon>Eukaryota</taxon>
        <taxon>Metazoa</taxon>
        <taxon>Spiralia</taxon>
        <taxon>Gnathifera</taxon>
        <taxon>Rotifera</taxon>
        <taxon>Eurotatoria</taxon>
        <taxon>Bdelloidea</taxon>
        <taxon>Philodinida</taxon>
        <taxon>Philodinidae</taxon>
        <taxon>Rotaria</taxon>
    </lineage>
</organism>
<evidence type="ECO:0000313" key="2">
    <source>
        <dbReference type="Proteomes" id="UP000663836"/>
    </source>
</evidence>
<feature type="non-terminal residue" evidence="1">
    <location>
        <position position="1"/>
    </location>
</feature>
<accession>A0A820MAC7</accession>